<dbReference type="AlphaFoldDB" id="A0A1B4FPX7"/>
<dbReference type="SUPFAM" id="SSF55729">
    <property type="entry name" value="Acyl-CoA N-acyltransferases (Nat)"/>
    <property type="match status" value="1"/>
</dbReference>
<dbReference type="KEGG" id="buu:WS70_21240"/>
<organism evidence="2 3">
    <name type="scientific">Burkholderia mayonis</name>
    <dbReference type="NCBI Taxonomy" id="1385591"/>
    <lineage>
        <taxon>Bacteria</taxon>
        <taxon>Pseudomonadati</taxon>
        <taxon>Pseudomonadota</taxon>
        <taxon>Betaproteobacteria</taxon>
        <taxon>Burkholderiales</taxon>
        <taxon>Burkholderiaceae</taxon>
        <taxon>Burkholderia</taxon>
        <taxon>pseudomallei group</taxon>
    </lineage>
</organism>
<dbReference type="PANTHER" id="PTHR43441:SF11">
    <property type="entry name" value="RIBOSOMAL-PROTEIN-SERINE ACETYLTRANSFERASE"/>
    <property type="match status" value="1"/>
</dbReference>
<dbReference type="GO" id="GO:0008999">
    <property type="term" value="F:protein-N-terminal-alanine acetyltransferase activity"/>
    <property type="evidence" value="ECO:0007669"/>
    <property type="project" value="TreeGrafter"/>
</dbReference>
<proteinExistence type="predicted"/>
<evidence type="ECO:0000313" key="3">
    <source>
        <dbReference type="Proteomes" id="UP000062519"/>
    </source>
</evidence>
<evidence type="ECO:0000313" key="2">
    <source>
        <dbReference type="EMBL" id="AOJ05728.1"/>
    </source>
</evidence>
<dbReference type="PROSITE" id="PS51186">
    <property type="entry name" value="GNAT"/>
    <property type="match status" value="1"/>
</dbReference>
<accession>A0A1B4FPX7</accession>
<gene>
    <name evidence="2" type="ORF">WS70_21240</name>
</gene>
<dbReference type="RefSeq" id="WP_059469726.1">
    <property type="nucleotide sequence ID" value="NZ_CP013387.1"/>
</dbReference>
<feature type="domain" description="N-acetyltransferase" evidence="1">
    <location>
        <begin position="14"/>
        <end position="178"/>
    </location>
</feature>
<protein>
    <submittedName>
        <fullName evidence="2">GCN5 family acetyltransferase</fullName>
    </submittedName>
</protein>
<dbReference type="Proteomes" id="UP000062519">
    <property type="component" value="Chromosome 2"/>
</dbReference>
<keyword evidence="2" id="KW-0808">Transferase</keyword>
<dbReference type="PANTHER" id="PTHR43441">
    <property type="entry name" value="RIBOSOMAL-PROTEIN-SERINE ACETYLTRANSFERASE"/>
    <property type="match status" value="1"/>
</dbReference>
<dbReference type="InterPro" id="IPR000182">
    <property type="entry name" value="GNAT_dom"/>
</dbReference>
<sequence length="178" mass="19898">MRIDAAPPSGYSGVSLRQLERSDVDAWYSYLKLPHVFEHTSWDLRSREDLMPMFDGFESTSAQSVRRLAIIGDDDRKLIGTIGFHTVSDVNRTAEIAYDLSPSHWGRGIASAVCAAVTAWSFGAYGFVRVQGTVLKTHSRSGRVLHNCGYRYEGLLRSYRMVRGVPGDFALYSRLATD</sequence>
<dbReference type="CDD" id="cd04301">
    <property type="entry name" value="NAT_SF"/>
    <property type="match status" value="1"/>
</dbReference>
<reference evidence="2 3" key="1">
    <citation type="submission" date="2015-12" db="EMBL/GenBank/DDBJ databases">
        <title>Diversity of Burkholderia near neighbor genomes.</title>
        <authorList>
            <person name="Sahl J."/>
            <person name="Wagner D."/>
            <person name="Keim P."/>
        </authorList>
    </citation>
    <scope>NUCLEOTIDE SEQUENCE [LARGE SCALE GENOMIC DNA]</scope>
    <source>
        <strain evidence="2 3">BDU6</strain>
    </source>
</reference>
<dbReference type="Gene3D" id="3.40.630.30">
    <property type="match status" value="1"/>
</dbReference>
<dbReference type="GO" id="GO:1990189">
    <property type="term" value="F:protein N-terminal-serine acetyltransferase activity"/>
    <property type="evidence" value="ECO:0007669"/>
    <property type="project" value="TreeGrafter"/>
</dbReference>
<keyword evidence="3" id="KW-1185">Reference proteome</keyword>
<evidence type="ECO:0000259" key="1">
    <source>
        <dbReference type="PROSITE" id="PS51186"/>
    </source>
</evidence>
<dbReference type="Pfam" id="PF13302">
    <property type="entry name" value="Acetyltransf_3"/>
    <property type="match status" value="1"/>
</dbReference>
<dbReference type="GO" id="GO:0005737">
    <property type="term" value="C:cytoplasm"/>
    <property type="evidence" value="ECO:0007669"/>
    <property type="project" value="TreeGrafter"/>
</dbReference>
<name>A0A1B4FPX7_9BURK</name>
<dbReference type="EMBL" id="CP013387">
    <property type="protein sequence ID" value="AOJ05728.1"/>
    <property type="molecule type" value="Genomic_DNA"/>
</dbReference>
<dbReference type="InterPro" id="IPR016181">
    <property type="entry name" value="Acyl_CoA_acyltransferase"/>
</dbReference>
<dbReference type="InterPro" id="IPR051908">
    <property type="entry name" value="Ribosomal_N-acetyltransferase"/>
</dbReference>